<feature type="compositionally biased region" description="Low complexity" evidence="1">
    <location>
        <begin position="56"/>
        <end position="77"/>
    </location>
</feature>
<gene>
    <name evidence="2" type="ORF">AVDCRST_MAG40-1069</name>
</gene>
<name>A0A6J4KRZ3_9BACT</name>
<dbReference type="GO" id="GO:0004585">
    <property type="term" value="F:ornithine carbamoyltransferase activity"/>
    <property type="evidence" value="ECO:0007669"/>
    <property type="project" value="UniProtKB-EC"/>
</dbReference>
<feature type="non-terminal residue" evidence="2">
    <location>
        <position position="307"/>
    </location>
</feature>
<feature type="compositionally biased region" description="Low complexity" evidence="1">
    <location>
        <begin position="186"/>
        <end position="197"/>
    </location>
</feature>
<dbReference type="EC" id="2.1.3.3" evidence="2"/>
<feature type="region of interest" description="Disordered" evidence="1">
    <location>
        <begin position="1"/>
        <end position="165"/>
    </location>
</feature>
<dbReference type="EMBL" id="CADCTX010000314">
    <property type="protein sequence ID" value="CAA9312670.1"/>
    <property type="molecule type" value="Genomic_DNA"/>
</dbReference>
<feature type="compositionally biased region" description="Basic and acidic residues" evidence="1">
    <location>
        <begin position="44"/>
        <end position="55"/>
    </location>
</feature>
<feature type="region of interest" description="Disordered" evidence="1">
    <location>
        <begin position="179"/>
        <end position="307"/>
    </location>
</feature>
<feature type="compositionally biased region" description="Basic residues" evidence="1">
    <location>
        <begin position="234"/>
        <end position="245"/>
    </location>
</feature>
<proteinExistence type="predicted"/>
<evidence type="ECO:0000256" key="1">
    <source>
        <dbReference type="SAM" id="MobiDB-lite"/>
    </source>
</evidence>
<organism evidence="2">
    <name type="scientific">uncultured Gemmatimonadaceae bacterium</name>
    <dbReference type="NCBI Taxonomy" id="246130"/>
    <lineage>
        <taxon>Bacteria</taxon>
        <taxon>Pseudomonadati</taxon>
        <taxon>Gemmatimonadota</taxon>
        <taxon>Gemmatimonadia</taxon>
        <taxon>Gemmatimonadales</taxon>
        <taxon>Gemmatimonadaceae</taxon>
        <taxon>environmental samples</taxon>
    </lineage>
</organism>
<dbReference type="AlphaFoldDB" id="A0A6J4KRZ3"/>
<feature type="compositionally biased region" description="Basic residues" evidence="1">
    <location>
        <begin position="78"/>
        <end position="92"/>
    </location>
</feature>
<feature type="compositionally biased region" description="Low complexity" evidence="1">
    <location>
        <begin position="16"/>
        <end position="25"/>
    </location>
</feature>
<feature type="compositionally biased region" description="Basic and acidic residues" evidence="1">
    <location>
        <begin position="268"/>
        <end position="298"/>
    </location>
</feature>
<evidence type="ECO:0000313" key="2">
    <source>
        <dbReference type="EMBL" id="CAA9312670.1"/>
    </source>
</evidence>
<feature type="non-terminal residue" evidence="2">
    <location>
        <position position="1"/>
    </location>
</feature>
<feature type="compositionally biased region" description="Basic residues" evidence="1">
    <location>
        <begin position="107"/>
        <end position="118"/>
    </location>
</feature>
<protein>
    <submittedName>
        <fullName evidence="2">Ornithine carbamoyltransferase</fullName>
        <ecNumber evidence="2">2.1.3.3</ecNumber>
    </submittedName>
</protein>
<keyword evidence="2" id="KW-0808">Transferase</keyword>
<accession>A0A6J4KRZ3</accession>
<reference evidence="2" key="1">
    <citation type="submission" date="2020-02" db="EMBL/GenBank/DDBJ databases">
        <authorList>
            <person name="Meier V. D."/>
        </authorList>
    </citation>
    <scope>NUCLEOTIDE SEQUENCE</scope>
    <source>
        <strain evidence="2">AVDCRST_MAG40</strain>
    </source>
</reference>
<feature type="compositionally biased region" description="Basic residues" evidence="1">
    <location>
        <begin position="198"/>
        <end position="207"/>
    </location>
</feature>
<sequence length="307" mass="33087">ARPPAPGLPRDPRLHPPGARAAVRAGRPDAARRVPGASDGGQVARDDLHQGEHPHAGLVRGGRVAARGARALPLAARRAARPRRAHRRHRARAVALRGRDHDPHLRALGRRGARALRGRARDQRAHRPAPPVPDPRRPAHRAPAPRWLRGEAHRVGGGRQQHGQLLAQRRLPARLRAHAGLSGGVRPRSGDPGPGAARRARHPRARPARGGGGGARREHRRVGLDGAGGGAARARARVRWLHRRRCADGARHPRRDLPALPPRAPRGGGERGRARGAAEPRVGRGREPPPHPEGDHGRPAGRRRRGL</sequence>
<feature type="compositionally biased region" description="Basic and acidic residues" evidence="1">
    <location>
        <begin position="246"/>
        <end position="257"/>
    </location>
</feature>